<dbReference type="EMBL" id="QKWP01003074">
    <property type="protein sequence ID" value="RIB01534.1"/>
    <property type="molecule type" value="Genomic_DNA"/>
</dbReference>
<gene>
    <name evidence="2" type="ORF">C2G38_2127406</name>
</gene>
<keyword evidence="1" id="KW-0472">Membrane</keyword>
<dbReference type="Proteomes" id="UP000266673">
    <property type="component" value="Unassembled WGS sequence"/>
</dbReference>
<comment type="caution">
    <text evidence="2">The sequence shown here is derived from an EMBL/GenBank/DDBJ whole genome shotgun (WGS) entry which is preliminary data.</text>
</comment>
<proteinExistence type="predicted"/>
<keyword evidence="1" id="KW-1133">Transmembrane helix</keyword>
<protein>
    <submittedName>
        <fullName evidence="2">Uncharacterized protein</fullName>
    </submittedName>
</protein>
<feature type="non-terminal residue" evidence="2">
    <location>
        <position position="1"/>
    </location>
</feature>
<keyword evidence="1" id="KW-0812">Transmembrane</keyword>
<feature type="transmembrane region" description="Helical" evidence="1">
    <location>
        <begin position="40"/>
        <end position="57"/>
    </location>
</feature>
<sequence>INVFFYSYFFYYYIFFIVLSSYYAVIMVVFWSFRYCHEVTVLYCCGVIMLILFNNITNKV</sequence>
<dbReference type="AlphaFoldDB" id="A0A397TUQ6"/>
<organism evidence="2 3">
    <name type="scientific">Gigaspora rosea</name>
    <dbReference type="NCBI Taxonomy" id="44941"/>
    <lineage>
        <taxon>Eukaryota</taxon>
        <taxon>Fungi</taxon>
        <taxon>Fungi incertae sedis</taxon>
        <taxon>Mucoromycota</taxon>
        <taxon>Glomeromycotina</taxon>
        <taxon>Glomeromycetes</taxon>
        <taxon>Diversisporales</taxon>
        <taxon>Gigasporaceae</taxon>
        <taxon>Gigaspora</taxon>
    </lineage>
</organism>
<reference evidence="2 3" key="1">
    <citation type="submission" date="2018-06" db="EMBL/GenBank/DDBJ databases">
        <title>Comparative genomics reveals the genomic features of Rhizophagus irregularis, R. cerebriforme, R. diaphanum and Gigaspora rosea, and their symbiotic lifestyle signature.</title>
        <authorList>
            <person name="Morin E."/>
            <person name="San Clemente H."/>
            <person name="Chen E.C.H."/>
            <person name="De La Providencia I."/>
            <person name="Hainaut M."/>
            <person name="Kuo A."/>
            <person name="Kohler A."/>
            <person name="Murat C."/>
            <person name="Tang N."/>
            <person name="Roy S."/>
            <person name="Loubradou J."/>
            <person name="Henrissat B."/>
            <person name="Grigoriev I.V."/>
            <person name="Corradi N."/>
            <person name="Roux C."/>
            <person name="Martin F.M."/>
        </authorList>
    </citation>
    <scope>NUCLEOTIDE SEQUENCE [LARGE SCALE GENOMIC DNA]</scope>
    <source>
        <strain evidence="2 3">DAOM 194757</strain>
    </source>
</reference>
<evidence type="ECO:0000313" key="3">
    <source>
        <dbReference type="Proteomes" id="UP000266673"/>
    </source>
</evidence>
<accession>A0A397TUQ6</accession>
<evidence type="ECO:0000313" key="2">
    <source>
        <dbReference type="EMBL" id="RIB01534.1"/>
    </source>
</evidence>
<name>A0A397TUQ6_9GLOM</name>
<evidence type="ECO:0000256" key="1">
    <source>
        <dbReference type="SAM" id="Phobius"/>
    </source>
</evidence>
<keyword evidence="3" id="KW-1185">Reference proteome</keyword>
<feature type="transmembrane region" description="Helical" evidence="1">
    <location>
        <begin position="12"/>
        <end position="33"/>
    </location>
</feature>